<dbReference type="RefSeq" id="WP_090727201.1">
    <property type="nucleotide sequence ID" value="NZ_JBHTKX010000004.1"/>
</dbReference>
<dbReference type="Proteomes" id="UP001597169">
    <property type="component" value="Unassembled WGS sequence"/>
</dbReference>
<keyword evidence="8 11" id="KW-1133">Transmembrane helix</keyword>
<dbReference type="Gene3D" id="3.40.710.10">
    <property type="entry name" value="DD-peptidase/beta-lactamase superfamily"/>
    <property type="match status" value="1"/>
</dbReference>
<evidence type="ECO:0000256" key="5">
    <source>
        <dbReference type="ARBA" id="ARBA00022692"/>
    </source>
</evidence>
<name>A0ABW3Q9I3_9BACL</name>
<dbReference type="PANTHER" id="PTHR30627:SF2">
    <property type="entry name" value="PEPTIDOGLYCAN D,D-TRANSPEPTIDASE MRDA"/>
    <property type="match status" value="1"/>
</dbReference>
<evidence type="ECO:0000259" key="13">
    <source>
        <dbReference type="Pfam" id="PF03717"/>
    </source>
</evidence>
<organism evidence="14 15">
    <name type="scientific">Paenibacillus provencensis</name>
    <dbReference type="NCBI Taxonomy" id="441151"/>
    <lineage>
        <taxon>Bacteria</taxon>
        <taxon>Bacillati</taxon>
        <taxon>Bacillota</taxon>
        <taxon>Bacilli</taxon>
        <taxon>Bacillales</taxon>
        <taxon>Paenibacillaceae</taxon>
        <taxon>Paenibacillus</taxon>
    </lineage>
</organism>
<dbReference type="InterPro" id="IPR036138">
    <property type="entry name" value="PBP_dimer_sf"/>
</dbReference>
<evidence type="ECO:0000313" key="15">
    <source>
        <dbReference type="Proteomes" id="UP001597169"/>
    </source>
</evidence>
<evidence type="ECO:0000313" key="14">
    <source>
        <dbReference type="EMBL" id="MFD1130650.1"/>
    </source>
</evidence>
<evidence type="ECO:0000256" key="10">
    <source>
        <dbReference type="ARBA" id="ARBA00023316"/>
    </source>
</evidence>
<evidence type="ECO:0000256" key="9">
    <source>
        <dbReference type="ARBA" id="ARBA00023136"/>
    </source>
</evidence>
<keyword evidence="5 11" id="KW-0812">Transmembrane</keyword>
<dbReference type="InterPro" id="IPR050515">
    <property type="entry name" value="Beta-lactam/transpept"/>
</dbReference>
<dbReference type="InterPro" id="IPR005311">
    <property type="entry name" value="PBP_dimer"/>
</dbReference>
<dbReference type="InterPro" id="IPR001460">
    <property type="entry name" value="PCN-bd_Tpept"/>
</dbReference>
<keyword evidence="9 11" id="KW-0472">Membrane</keyword>
<evidence type="ECO:0000259" key="12">
    <source>
        <dbReference type="Pfam" id="PF00905"/>
    </source>
</evidence>
<gene>
    <name evidence="14" type="ORF">ACFQ3J_21130</name>
</gene>
<keyword evidence="6" id="KW-0133">Cell shape</keyword>
<evidence type="ECO:0000256" key="8">
    <source>
        <dbReference type="ARBA" id="ARBA00022989"/>
    </source>
</evidence>
<keyword evidence="4" id="KW-1003">Cell membrane</keyword>
<evidence type="ECO:0000256" key="3">
    <source>
        <dbReference type="ARBA" id="ARBA00007171"/>
    </source>
</evidence>
<evidence type="ECO:0000256" key="6">
    <source>
        <dbReference type="ARBA" id="ARBA00022960"/>
    </source>
</evidence>
<dbReference type="SUPFAM" id="SSF56519">
    <property type="entry name" value="Penicillin binding protein dimerisation domain"/>
    <property type="match status" value="1"/>
</dbReference>
<dbReference type="Pfam" id="PF03717">
    <property type="entry name" value="PBP_dimer"/>
    <property type="match status" value="1"/>
</dbReference>
<dbReference type="SUPFAM" id="SSF56601">
    <property type="entry name" value="beta-lactamase/transpeptidase-like"/>
    <property type="match status" value="1"/>
</dbReference>
<evidence type="ECO:0000256" key="11">
    <source>
        <dbReference type="SAM" id="Phobius"/>
    </source>
</evidence>
<feature type="domain" description="Penicillin-binding protein transpeptidase" evidence="12">
    <location>
        <begin position="323"/>
        <end position="650"/>
    </location>
</feature>
<dbReference type="InterPro" id="IPR012338">
    <property type="entry name" value="Beta-lactam/transpept-like"/>
</dbReference>
<evidence type="ECO:0000256" key="7">
    <source>
        <dbReference type="ARBA" id="ARBA00022984"/>
    </source>
</evidence>
<dbReference type="EMBL" id="JBHTKX010000004">
    <property type="protein sequence ID" value="MFD1130650.1"/>
    <property type="molecule type" value="Genomic_DNA"/>
</dbReference>
<evidence type="ECO:0000256" key="2">
    <source>
        <dbReference type="ARBA" id="ARBA00004236"/>
    </source>
</evidence>
<feature type="transmembrane region" description="Helical" evidence="11">
    <location>
        <begin position="20"/>
        <end position="42"/>
    </location>
</feature>
<keyword evidence="10" id="KW-0961">Cell wall biogenesis/degradation</keyword>
<reference evidence="15" key="1">
    <citation type="journal article" date="2019" name="Int. J. Syst. Evol. Microbiol.">
        <title>The Global Catalogue of Microorganisms (GCM) 10K type strain sequencing project: providing services to taxonomists for standard genome sequencing and annotation.</title>
        <authorList>
            <consortium name="The Broad Institute Genomics Platform"/>
            <consortium name="The Broad Institute Genome Sequencing Center for Infectious Disease"/>
            <person name="Wu L."/>
            <person name="Ma J."/>
        </authorList>
    </citation>
    <scope>NUCLEOTIDE SEQUENCE [LARGE SCALE GENOMIC DNA]</scope>
    <source>
        <strain evidence="15">CCUG 53519</strain>
    </source>
</reference>
<dbReference type="Pfam" id="PF00905">
    <property type="entry name" value="Transpeptidase"/>
    <property type="match status" value="1"/>
</dbReference>
<evidence type="ECO:0000256" key="1">
    <source>
        <dbReference type="ARBA" id="ARBA00004167"/>
    </source>
</evidence>
<proteinExistence type="inferred from homology"/>
<evidence type="ECO:0000256" key="4">
    <source>
        <dbReference type="ARBA" id="ARBA00022475"/>
    </source>
</evidence>
<comment type="similarity">
    <text evidence="3">Belongs to the transpeptidase family.</text>
</comment>
<comment type="subcellular location">
    <subcellularLocation>
        <location evidence="2">Cell membrane</location>
    </subcellularLocation>
    <subcellularLocation>
        <location evidence="1">Membrane</location>
        <topology evidence="1">Single-pass membrane protein</topology>
    </subcellularLocation>
</comment>
<dbReference type="PANTHER" id="PTHR30627">
    <property type="entry name" value="PEPTIDOGLYCAN D,D-TRANSPEPTIDASE"/>
    <property type="match status" value="1"/>
</dbReference>
<comment type="caution">
    <text evidence="14">The sequence shown here is derived from an EMBL/GenBank/DDBJ whole genome shotgun (WGS) entry which is preliminary data.</text>
</comment>
<dbReference type="Gene3D" id="3.90.1310.10">
    <property type="entry name" value="Penicillin-binding protein 2a (Domain 2)"/>
    <property type="match status" value="1"/>
</dbReference>
<feature type="domain" description="Penicillin-binding protein dimerisation" evidence="13">
    <location>
        <begin position="67"/>
        <end position="267"/>
    </location>
</feature>
<sequence length="667" mass="74563">MSKFKLRSKNESSEKQRIHFRLNLFFFGTFIVFSIIIIRLAVLQFVEGPVLAQKESESVTKSTPLLPVRGTIYDSTGKYKLAYSEPAQSLYITLYKNYSQSEGGPANPNRVEVLGIAERLSDVFSKYKDPEAEDMSVEEIVEAMDLEFRQALGYTPRLIKSNLSDKEIAYFMQNKMDFPGISIIEETVRKYDDETVAVQAIGYLKTFKTSKTISKYEEINEQNDTQMDPGLIYSELEPVGVDGLELQYQDVLRGKSGYSKIPINSLNLPEEGTVIEPPQKGLDIVSSINREVQIQTEQAILDQLEWLQRNPVSGKLHPNAKTGFAVAMEVDTGNVVTMASMPDYNPNAAWDYESIKYIYRNGTVESFPPNDTGQHPESTVLLGSTIKPLSVLIGLNEGLFSPNTPYLDRGYAEFGSDNTRVRNSGSTVMGLLYPDTAIQNSSNAFMVDLIGEKLWIKYGNEGIDVWDQYMKEFGLGVDTGVDLPREFRGRIEYNQENQTSLTGLAFASFGQQGKYTTMQLAQYAVMLANKGKRMEPHLVKEIRDSSGNVVERIDPKILNEVEFNEAYWETIHRGMATNVDVAFSGFPYDFARKTGTSQQTIYKDGEAINVENGVFIAFAPRENPKLAVAVVVPEGGYGSMSAAPIARKIFDAYDAEIGLTEAPRSTE</sequence>
<keyword evidence="15" id="KW-1185">Reference proteome</keyword>
<protein>
    <submittedName>
        <fullName evidence="14">Peptidoglycan D,D-transpeptidase FtsI family protein</fullName>
    </submittedName>
</protein>
<keyword evidence="7" id="KW-0573">Peptidoglycan synthesis</keyword>
<accession>A0ABW3Q9I3</accession>